<gene>
    <name evidence="2" type="ORF">EKM59_04090</name>
</gene>
<dbReference type="PANTHER" id="PTHR22617">
    <property type="entry name" value="CHEMOTAXIS SENSOR HISTIDINE KINASE-RELATED"/>
    <property type="match status" value="1"/>
</dbReference>
<dbReference type="InterPro" id="IPR039315">
    <property type="entry name" value="CheW"/>
</dbReference>
<dbReference type="GO" id="GO:0007165">
    <property type="term" value="P:signal transduction"/>
    <property type="evidence" value="ECO:0007669"/>
    <property type="project" value="InterPro"/>
</dbReference>
<evidence type="ECO:0000313" key="2">
    <source>
        <dbReference type="EMBL" id="RUQ89265.1"/>
    </source>
</evidence>
<dbReference type="Pfam" id="PF01584">
    <property type="entry name" value="CheW"/>
    <property type="match status" value="1"/>
</dbReference>
<reference evidence="2 3" key="1">
    <citation type="submission" date="2018-12" db="EMBL/GenBank/DDBJ databases">
        <title>Legionella sp,whole genome shotgun sequence.</title>
        <authorList>
            <person name="Wu H."/>
        </authorList>
    </citation>
    <scope>NUCLEOTIDE SEQUENCE [LARGE SCALE GENOMIC DNA]</scope>
    <source>
        <strain evidence="3">km714</strain>
    </source>
</reference>
<dbReference type="SMART" id="SM00260">
    <property type="entry name" value="CheW"/>
    <property type="match status" value="1"/>
</dbReference>
<evidence type="ECO:0000313" key="3">
    <source>
        <dbReference type="Proteomes" id="UP000288012"/>
    </source>
</evidence>
<dbReference type="Gene3D" id="2.30.30.40">
    <property type="entry name" value="SH3 Domains"/>
    <property type="match status" value="1"/>
</dbReference>
<dbReference type="Gene3D" id="2.40.50.180">
    <property type="entry name" value="CheA-289, Domain 4"/>
    <property type="match status" value="1"/>
</dbReference>
<name>A0A433JKP0_9GAMM</name>
<feature type="domain" description="CheW-like" evidence="1">
    <location>
        <begin position="70"/>
        <end position="207"/>
    </location>
</feature>
<dbReference type="SUPFAM" id="SSF50341">
    <property type="entry name" value="CheW-like"/>
    <property type="match status" value="1"/>
</dbReference>
<accession>A0A433JKP0</accession>
<sequence>MRLPASLAILTKVPILPERLAWVRSMGMIQSKIQHALQCLPKDVQTLQLLEKRAALLARETLKDDEGEVALTYVPFALGHETYGVPMSYVQEVMGNMPLAKPPFTPDFVAGIINRRGSLLTILDLKQFFKLTPVTYPETRYIIIVSAAGITLGFLADTVYGSNFYEQSALEAPLASFEAIQPDYVIGLYQGLSAIINVEAIIAAVAIQLKREGER</sequence>
<dbReference type="AlphaFoldDB" id="A0A433JKP0"/>
<protein>
    <submittedName>
        <fullName evidence="2">Purine-binding chemotaxis protein CheW</fullName>
    </submittedName>
</protein>
<organism evidence="2 3">
    <name type="scientific">Legionella septentrionalis</name>
    <dbReference type="NCBI Taxonomy" id="2498109"/>
    <lineage>
        <taxon>Bacteria</taxon>
        <taxon>Pseudomonadati</taxon>
        <taxon>Pseudomonadota</taxon>
        <taxon>Gammaproteobacteria</taxon>
        <taxon>Legionellales</taxon>
        <taxon>Legionellaceae</taxon>
        <taxon>Legionella</taxon>
    </lineage>
</organism>
<dbReference type="InterPro" id="IPR036061">
    <property type="entry name" value="CheW-like_dom_sf"/>
</dbReference>
<dbReference type="PROSITE" id="PS50851">
    <property type="entry name" value="CHEW"/>
    <property type="match status" value="1"/>
</dbReference>
<dbReference type="EMBL" id="RZGR01000008">
    <property type="protein sequence ID" value="RUQ89265.1"/>
    <property type="molecule type" value="Genomic_DNA"/>
</dbReference>
<comment type="caution">
    <text evidence="2">The sequence shown here is derived from an EMBL/GenBank/DDBJ whole genome shotgun (WGS) entry which is preliminary data.</text>
</comment>
<evidence type="ECO:0000259" key="1">
    <source>
        <dbReference type="PROSITE" id="PS50851"/>
    </source>
</evidence>
<dbReference type="GO" id="GO:0006935">
    <property type="term" value="P:chemotaxis"/>
    <property type="evidence" value="ECO:0007669"/>
    <property type="project" value="InterPro"/>
</dbReference>
<keyword evidence="3" id="KW-1185">Reference proteome</keyword>
<dbReference type="Proteomes" id="UP000288012">
    <property type="component" value="Unassembled WGS sequence"/>
</dbReference>
<proteinExistence type="predicted"/>
<dbReference type="PANTHER" id="PTHR22617:SF23">
    <property type="entry name" value="CHEMOTAXIS PROTEIN CHEW"/>
    <property type="match status" value="1"/>
</dbReference>
<dbReference type="GO" id="GO:0005829">
    <property type="term" value="C:cytosol"/>
    <property type="evidence" value="ECO:0007669"/>
    <property type="project" value="TreeGrafter"/>
</dbReference>
<dbReference type="InterPro" id="IPR002545">
    <property type="entry name" value="CheW-lke_dom"/>
</dbReference>